<evidence type="ECO:0000256" key="4">
    <source>
        <dbReference type="ARBA" id="ARBA00022679"/>
    </source>
</evidence>
<comment type="subcellular location">
    <subcellularLocation>
        <location evidence="1">Cell inner membrane</location>
    </subcellularLocation>
</comment>
<evidence type="ECO:0000256" key="1">
    <source>
        <dbReference type="ARBA" id="ARBA00004533"/>
    </source>
</evidence>
<dbReference type="Proteomes" id="UP000053235">
    <property type="component" value="Unassembled WGS sequence"/>
</dbReference>
<accession>A0A0M7AB95</accession>
<organism evidence="7 8">
    <name type="scientific">Roseibium alexandrii</name>
    <dbReference type="NCBI Taxonomy" id="388408"/>
    <lineage>
        <taxon>Bacteria</taxon>
        <taxon>Pseudomonadati</taxon>
        <taxon>Pseudomonadota</taxon>
        <taxon>Alphaproteobacteria</taxon>
        <taxon>Hyphomicrobiales</taxon>
        <taxon>Stappiaceae</taxon>
        <taxon>Roseibium</taxon>
    </lineage>
</organism>
<keyword evidence="2" id="KW-1003">Cell membrane</keyword>
<keyword evidence="8" id="KW-1185">Reference proteome</keyword>
<keyword evidence="6 7" id="KW-0012">Acyltransferase</keyword>
<protein>
    <submittedName>
        <fullName evidence="7">Lauroyl/myristoyl acyltransferase</fullName>
    </submittedName>
</protein>
<name>A0A0M7AB95_9HYPH</name>
<dbReference type="GO" id="GO:0009247">
    <property type="term" value="P:glycolipid biosynthetic process"/>
    <property type="evidence" value="ECO:0007669"/>
    <property type="project" value="UniProtKB-ARBA"/>
</dbReference>
<evidence type="ECO:0000256" key="2">
    <source>
        <dbReference type="ARBA" id="ARBA00022475"/>
    </source>
</evidence>
<dbReference type="RefSeq" id="WP_055672412.1">
    <property type="nucleotide sequence ID" value="NZ_CXWD01000010.1"/>
</dbReference>
<evidence type="ECO:0000256" key="5">
    <source>
        <dbReference type="ARBA" id="ARBA00023136"/>
    </source>
</evidence>
<dbReference type="InterPro" id="IPR004960">
    <property type="entry name" value="LipA_acyltrans"/>
</dbReference>
<gene>
    <name evidence="7" type="ORF">LAX5112_02904</name>
</gene>
<dbReference type="EMBL" id="CXWD01000010">
    <property type="protein sequence ID" value="CTQ71676.1"/>
    <property type="molecule type" value="Genomic_DNA"/>
</dbReference>
<dbReference type="Pfam" id="PF03279">
    <property type="entry name" value="Lip_A_acyltrans"/>
    <property type="match status" value="1"/>
</dbReference>
<sequence length="314" mass="35745">MQNVLQTRWRIDCEKRRSPRGNIDVHRLLGDWFDDAEWRRDLSRIPSRQRRVMLSEIGRDMFVDNIGNYAKELRWNMELVDWVWTDEQRRSLALDHARLLFASLSDSIDFASRTFPQTELDVSGAEHVLDPSETGRGVILVSVFQTHPGYAFVSPPLRDRKIGVIRKAPGGSASLTLDGLPKSVAELPASTAAVRPLLKLLNEGSVTAAYCDYIYEGSGTIEAPMFGAWVSVSRSLLKIARQTNAAIVPMAVARDLDLSKELVRVEFFPDLTDGDSRRFQLSDLSFRLGIALECLIRRYPVQWRLWNTLRDRLN</sequence>
<proteinExistence type="predicted"/>
<evidence type="ECO:0000256" key="6">
    <source>
        <dbReference type="ARBA" id="ARBA00023315"/>
    </source>
</evidence>
<dbReference type="GO" id="GO:0016746">
    <property type="term" value="F:acyltransferase activity"/>
    <property type="evidence" value="ECO:0007669"/>
    <property type="project" value="UniProtKB-KW"/>
</dbReference>
<keyword evidence="5" id="KW-0472">Membrane</keyword>
<evidence type="ECO:0000313" key="8">
    <source>
        <dbReference type="Proteomes" id="UP000053235"/>
    </source>
</evidence>
<reference evidence="8" key="1">
    <citation type="submission" date="2015-07" db="EMBL/GenBank/DDBJ databases">
        <authorList>
            <person name="Rodrigo-Torres Lidia"/>
            <person name="Arahal R.David."/>
        </authorList>
    </citation>
    <scope>NUCLEOTIDE SEQUENCE [LARGE SCALE GENOMIC DNA]</scope>
    <source>
        <strain evidence="8">CECT 5112</strain>
    </source>
</reference>
<evidence type="ECO:0000256" key="3">
    <source>
        <dbReference type="ARBA" id="ARBA00022519"/>
    </source>
</evidence>
<evidence type="ECO:0000313" key="7">
    <source>
        <dbReference type="EMBL" id="CTQ71676.1"/>
    </source>
</evidence>
<keyword evidence="3" id="KW-0997">Cell inner membrane</keyword>
<dbReference type="OrthoDB" id="8005365at2"/>
<dbReference type="AlphaFoldDB" id="A0A0M7AB95"/>
<keyword evidence="4 7" id="KW-0808">Transferase</keyword>
<dbReference type="GO" id="GO:0005886">
    <property type="term" value="C:plasma membrane"/>
    <property type="evidence" value="ECO:0007669"/>
    <property type="project" value="UniProtKB-SubCell"/>
</dbReference>
<dbReference type="STRING" id="388408.LAX5112_02904"/>